<sequence>MDVIFIVNPAARNGRSLDRWESFCKQIGFPYEAVMTKGPGHAAAVARGLAAKADRGPLLLIAFGGDGTVHEVIRGAAGYPEVQIGSVGAGSGNDFGRGYLSFRTAEEIEAAGRKDSGSFDLGTAGMPGSSKPAVFVNSAGIGFDAVISMQVNRSRTKRLFNRFGAGKLIYTFFIVRTLFTFRPFSLTVDADGQRRKFDRVWLAAVSNQPYYGGGMMISPGSDPADGELELTVIHGLNRLKLLLVFGTVFTGSHTRFKEVHRQSGGAFRLTADRRMPVHTDGEGAGLAEPGRPIPFEVRRAAWRLAGPTRNRKVRDKHEGTP</sequence>
<dbReference type="GO" id="GO:0005524">
    <property type="term" value="F:ATP binding"/>
    <property type="evidence" value="ECO:0007669"/>
    <property type="project" value="UniProtKB-KW"/>
</dbReference>
<keyword evidence="13" id="KW-1185">Reference proteome</keyword>
<keyword evidence="10" id="KW-1208">Phospholipid metabolism</keyword>
<dbReference type="InterPro" id="IPR017438">
    <property type="entry name" value="ATP-NAD_kinase_N"/>
</dbReference>
<dbReference type="InterPro" id="IPR050187">
    <property type="entry name" value="Lipid_Phosphate_FormReg"/>
</dbReference>
<evidence type="ECO:0000256" key="1">
    <source>
        <dbReference type="ARBA" id="ARBA00001946"/>
    </source>
</evidence>
<dbReference type="InterPro" id="IPR016064">
    <property type="entry name" value="NAD/diacylglycerol_kinase_sf"/>
</dbReference>
<evidence type="ECO:0000256" key="9">
    <source>
        <dbReference type="ARBA" id="ARBA00023209"/>
    </source>
</evidence>
<evidence type="ECO:0000259" key="11">
    <source>
        <dbReference type="PROSITE" id="PS50146"/>
    </source>
</evidence>
<dbReference type="Pfam" id="PF00781">
    <property type="entry name" value="DAGK_cat"/>
    <property type="match status" value="1"/>
</dbReference>
<dbReference type="GO" id="GO:0016301">
    <property type="term" value="F:kinase activity"/>
    <property type="evidence" value="ECO:0007669"/>
    <property type="project" value="UniProtKB-KW"/>
</dbReference>
<accession>A0A1U7PNC5</accession>
<reference evidence="13" key="1">
    <citation type="submission" date="2017-01" db="EMBL/GenBank/DDBJ databases">
        <authorList>
            <person name="Varghese N."/>
            <person name="Submissions S."/>
        </authorList>
    </citation>
    <scope>NUCLEOTIDE SEQUENCE [LARGE SCALE GENOMIC DNA]</scope>
    <source>
        <strain evidence="13">MNA4</strain>
    </source>
</reference>
<evidence type="ECO:0000256" key="5">
    <source>
        <dbReference type="ARBA" id="ARBA00022741"/>
    </source>
</evidence>
<evidence type="ECO:0000256" key="7">
    <source>
        <dbReference type="ARBA" id="ARBA00022840"/>
    </source>
</evidence>
<name>A0A1U7PNC5_9BACI</name>
<organism evidence="12 13">
    <name type="scientific">Edaphobacillus lindanitolerans</name>
    <dbReference type="NCBI Taxonomy" id="550447"/>
    <lineage>
        <taxon>Bacteria</taxon>
        <taxon>Bacillati</taxon>
        <taxon>Bacillota</taxon>
        <taxon>Bacilli</taxon>
        <taxon>Bacillales</taxon>
        <taxon>Bacillaceae</taxon>
        <taxon>Edaphobacillus</taxon>
    </lineage>
</organism>
<dbReference type="SUPFAM" id="SSF111331">
    <property type="entry name" value="NAD kinase/diacylglycerol kinase-like"/>
    <property type="match status" value="1"/>
</dbReference>
<dbReference type="STRING" id="550447.SAMN05428946_1834"/>
<feature type="domain" description="DAGKc" evidence="11">
    <location>
        <begin position="1"/>
        <end position="128"/>
    </location>
</feature>
<dbReference type="PROSITE" id="PS50146">
    <property type="entry name" value="DAGK"/>
    <property type="match status" value="1"/>
</dbReference>
<evidence type="ECO:0000256" key="4">
    <source>
        <dbReference type="ARBA" id="ARBA00022679"/>
    </source>
</evidence>
<dbReference type="PANTHER" id="PTHR12358">
    <property type="entry name" value="SPHINGOSINE KINASE"/>
    <property type="match status" value="1"/>
</dbReference>
<keyword evidence="6 12" id="KW-0418">Kinase</keyword>
<evidence type="ECO:0000313" key="12">
    <source>
        <dbReference type="EMBL" id="SIT85488.1"/>
    </source>
</evidence>
<dbReference type="InterPro" id="IPR001206">
    <property type="entry name" value="Diacylglycerol_kinase_cat_dom"/>
</dbReference>
<keyword evidence="5" id="KW-0547">Nucleotide-binding</keyword>
<proteinExistence type="inferred from homology"/>
<protein>
    <submittedName>
        <fullName evidence="12">Lipid kinase, YegS/Rv2252/BmrU family</fullName>
    </submittedName>
</protein>
<keyword evidence="4" id="KW-0808">Transferase</keyword>
<evidence type="ECO:0000313" key="13">
    <source>
        <dbReference type="Proteomes" id="UP000187550"/>
    </source>
</evidence>
<gene>
    <name evidence="12" type="ORF">SAMN05428946_1834</name>
</gene>
<dbReference type="AlphaFoldDB" id="A0A1U7PNC5"/>
<evidence type="ECO:0000256" key="2">
    <source>
        <dbReference type="ARBA" id="ARBA00005983"/>
    </source>
</evidence>
<dbReference type="InterPro" id="IPR005218">
    <property type="entry name" value="Diacylglycerol/lipid_kinase"/>
</dbReference>
<evidence type="ECO:0000256" key="8">
    <source>
        <dbReference type="ARBA" id="ARBA00023098"/>
    </source>
</evidence>
<dbReference type="Gene3D" id="3.40.50.10330">
    <property type="entry name" value="Probable inorganic polyphosphate/atp-NAD kinase, domain 1"/>
    <property type="match status" value="1"/>
</dbReference>
<keyword evidence="8" id="KW-0443">Lipid metabolism</keyword>
<dbReference type="RefSeq" id="WP_076758248.1">
    <property type="nucleotide sequence ID" value="NZ_FTPL01000002.1"/>
</dbReference>
<dbReference type="GO" id="GO:0008654">
    <property type="term" value="P:phospholipid biosynthetic process"/>
    <property type="evidence" value="ECO:0007669"/>
    <property type="project" value="UniProtKB-KW"/>
</dbReference>
<dbReference type="PANTHER" id="PTHR12358:SF54">
    <property type="entry name" value="SPHINGOSINE KINASE RELATED PROTEIN"/>
    <property type="match status" value="1"/>
</dbReference>
<comment type="cofactor">
    <cofactor evidence="1">
        <name>Mg(2+)</name>
        <dbReference type="ChEBI" id="CHEBI:18420"/>
    </cofactor>
</comment>
<dbReference type="InterPro" id="IPR045540">
    <property type="entry name" value="YegS/DAGK_C"/>
</dbReference>
<evidence type="ECO:0000256" key="10">
    <source>
        <dbReference type="ARBA" id="ARBA00023264"/>
    </source>
</evidence>
<dbReference type="OrthoDB" id="9786026at2"/>
<dbReference type="Pfam" id="PF19279">
    <property type="entry name" value="YegS_C"/>
    <property type="match status" value="1"/>
</dbReference>
<comment type="similarity">
    <text evidence="2">Belongs to the diacylglycerol/lipid kinase family.</text>
</comment>
<evidence type="ECO:0000256" key="3">
    <source>
        <dbReference type="ARBA" id="ARBA00022516"/>
    </source>
</evidence>
<dbReference type="NCBIfam" id="TIGR00147">
    <property type="entry name" value="YegS/Rv2252/BmrU family lipid kinase"/>
    <property type="match status" value="1"/>
</dbReference>
<keyword evidence="7" id="KW-0067">ATP-binding</keyword>
<evidence type="ECO:0000256" key="6">
    <source>
        <dbReference type="ARBA" id="ARBA00022777"/>
    </source>
</evidence>
<keyword evidence="3" id="KW-0444">Lipid biosynthesis</keyword>
<dbReference type="EMBL" id="FTPL01000002">
    <property type="protein sequence ID" value="SIT85488.1"/>
    <property type="molecule type" value="Genomic_DNA"/>
</dbReference>
<dbReference type="Proteomes" id="UP000187550">
    <property type="component" value="Unassembled WGS sequence"/>
</dbReference>
<dbReference type="Gene3D" id="2.60.200.40">
    <property type="match status" value="1"/>
</dbReference>
<keyword evidence="9" id="KW-0594">Phospholipid biosynthesis</keyword>